<dbReference type="Proteomes" id="UP000222056">
    <property type="component" value="Unassembled WGS sequence"/>
</dbReference>
<dbReference type="STRING" id="29539.SAMN02745716_0938"/>
<protein>
    <submittedName>
        <fullName evidence="2">Uncharacterized protein</fullName>
    </submittedName>
</protein>
<evidence type="ECO:0000313" key="2">
    <source>
        <dbReference type="EMBL" id="SEH11963.1"/>
    </source>
</evidence>
<feature type="compositionally biased region" description="Basic and acidic residues" evidence="1">
    <location>
        <begin position="1"/>
        <end position="17"/>
    </location>
</feature>
<dbReference type="OrthoDB" id="5244664at2"/>
<proteinExistence type="predicted"/>
<accession>A0A1H6FQ31</accession>
<feature type="region of interest" description="Disordered" evidence="1">
    <location>
        <begin position="1"/>
        <end position="35"/>
    </location>
</feature>
<gene>
    <name evidence="2" type="ORF">SAMN02745716_0938</name>
</gene>
<dbReference type="AlphaFoldDB" id="A0A1H6FQ31"/>
<name>A0A1H6FQ31_THEAL</name>
<reference evidence="3" key="1">
    <citation type="submission" date="2016-10" db="EMBL/GenBank/DDBJ databases">
        <authorList>
            <person name="Varghese N."/>
            <person name="Submissions S."/>
        </authorList>
    </citation>
    <scope>NUCLEOTIDE SEQUENCE [LARGE SCALE GENOMIC DNA]</scope>
    <source>
        <strain evidence="3">ATCC 35263</strain>
    </source>
</reference>
<organism evidence="2 3">
    <name type="scientific">Thermoleophilum album</name>
    <dbReference type="NCBI Taxonomy" id="29539"/>
    <lineage>
        <taxon>Bacteria</taxon>
        <taxon>Bacillati</taxon>
        <taxon>Actinomycetota</taxon>
        <taxon>Thermoleophilia</taxon>
        <taxon>Thermoleophilales</taxon>
        <taxon>Thermoleophilaceae</taxon>
        <taxon>Thermoleophilum</taxon>
    </lineage>
</organism>
<sequence length="114" mass="12334">MAGSRGRPDQPASRDDEPLGVGESGARVGEGGAPVVEGDDQQFLQALMETSLYSIGAYFSDRHPELVDQVIAESEEIERIGLGEYARREGLPVEQCFETLLTGLALRYYNAVAS</sequence>
<evidence type="ECO:0000256" key="1">
    <source>
        <dbReference type="SAM" id="MobiDB-lite"/>
    </source>
</evidence>
<dbReference type="RefSeq" id="WP_093116642.1">
    <property type="nucleotide sequence ID" value="NZ_FNWJ01000001.1"/>
</dbReference>
<dbReference type="EMBL" id="FNWJ01000001">
    <property type="protein sequence ID" value="SEH11963.1"/>
    <property type="molecule type" value="Genomic_DNA"/>
</dbReference>
<evidence type="ECO:0000313" key="3">
    <source>
        <dbReference type="Proteomes" id="UP000222056"/>
    </source>
</evidence>
<keyword evidence="3" id="KW-1185">Reference proteome</keyword>